<organism evidence="3 4">
    <name type="scientific">Gonapodya prolifera (strain JEL478)</name>
    <name type="common">Monoblepharis prolifera</name>
    <dbReference type="NCBI Taxonomy" id="1344416"/>
    <lineage>
        <taxon>Eukaryota</taxon>
        <taxon>Fungi</taxon>
        <taxon>Fungi incertae sedis</taxon>
        <taxon>Chytridiomycota</taxon>
        <taxon>Chytridiomycota incertae sedis</taxon>
        <taxon>Monoblepharidomycetes</taxon>
        <taxon>Monoblepharidales</taxon>
        <taxon>Gonapodyaceae</taxon>
        <taxon>Gonapodya</taxon>
    </lineage>
</organism>
<feature type="signal peptide" evidence="2">
    <location>
        <begin position="1"/>
        <end position="22"/>
    </location>
</feature>
<evidence type="ECO:0000313" key="4">
    <source>
        <dbReference type="Proteomes" id="UP000070544"/>
    </source>
</evidence>
<protein>
    <submittedName>
        <fullName evidence="3">Uncharacterized protein</fullName>
    </submittedName>
</protein>
<reference evidence="3 4" key="1">
    <citation type="journal article" date="2015" name="Genome Biol. Evol.">
        <title>Phylogenomic analyses indicate that early fungi evolved digesting cell walls of algal ancestors of land plants.</title>
        <authorList>
            <person name="Chang Y."/>
            <person name="Wang S."/>
            <person name="Sekimoto S."/>
            <person name="Aerts A.L."/>
            <person name="Choi C."/>
            <person name="Clum A."/>
            <person name="LaButti K.M."/>
            <person name="Lindquist E.A."/>
            <person name="Yee Ngan C."/>
            <person name="Ohm R.A."/>
            <person name="Salamov A.A."/>
            <person name="Grigoriev I.V."/>
            <person name="Spatafora J.W."/>
            <person name="Berbee M.L."/>
        </authorList>
    </citation>
    <scope>NUCLEOTIDE SEQUENCE [LARGE SCALE GENOMIC DNA]</scope>
    <source>
        <strain evidence="3 4">JEL478</strain>
    </source>
</reference>
<accession>A0A139A040</accession>
<evidence type="ECO:0000256" key="2">
    <source>
        <dbReference type="SAM" id="SignalP"/>
    </source>
</evidence>
<dbReference type="EMBL" id="KQ965844">
    <property type="protein sequence ID" value="KXS09905.1"/>
    <property type="molecule type" value="Genomic_DNA"/>
</dbReference>
<dbReference type="AlphaFoldDB" id="A0A139A040"/>
<feature type="compositionally biased region" description="Low complexity" evidence="1">
    <location>
        <begin position="158"/>
        <end position="170"/>
    </location>
</feature>
<sequence length="207" mass="23239">MAFLCWLSFFNLWRSITYHLAGEPLNYSPGIVGTVYYSSTATRFTLYRFKRGSDPPRASCRSTWQALQQSRLPWYWVHHGPHRSIPDDCSGRNLGTCRPDRPSTWNLFHRTLSPPPRSNHPSDRPGLAHLRYLLHLPPALLYLRLPHRTHPPNPTSPQPKSASSSSTPPPAHGSTACTCCLRAVRLAVGSVRGRSRPRGGEAVGRLE</sequence>
<gene>
    <name evidence="3" type="ORF">M427DRAFT_202634</name>
</gene>
<keyword evidence="2" id="KW-0732">Signal</keyword>
<feature type="chain" id="PRO_5007295848" evidence="2">
    <location>
        <begin position="23"/>
        <end position="207"/>
    </location>
</feature>
<feature type="region of interest" description="Disordered" evidence="1">
    <location>
        <begin position="145"/>
        <end position="170"/>
    </location>
</feature>
<evidence type="ECO:0000256" key="1">
    <source>
        <dbReference type="SAM" id="MobiDB-lite"/>
    </source>
</evidence>
<keyword evidence="4" id="KW-1185">Reference proteome</keyword>
<evidence type="ECO:0000313" key="3">
    <source>
        <dbReference type="EMBL" id="KXS09905.1"/>
    </source>
</evidence>
<dbReference type="Proteomes" id="UP000070544">
    <property type="component" value="Unassembled WGS sequence"/>
</dbReference>
<proteinExistence type="predicted"/>
<name>A0A139A040_GONPJ</name>